<feature type="transmembrane region" description="Helical" evidence="1">
    <location>
        <begin position="687"/>
        <end position="709"/>
    </location>
</feature>
<keyword evidence="3" id="KW-1185">Reference proteome</keyword>
<proteinExistence type="predicted"/>
<accession>A0ABV6UQU5</accession>
<evidence type="ECO:0000313" key="3">
    <source>
        <dbReference type="Proteomes" id="UP001592528"/>
    </source>
</evidence>
<feature type="transmembrane region" description="Helical" evidence="1">
    <location>
        <begin position="730"/>
        <end position="756"/>
    </location>
</feature>
<evidence type="ECO:0000313" key="2">
    <source>
        <dbReference type="EMBL" id="MFC1403831.1"/>
    </source>
</evidence>
<feature type="non-terminal residue" evidence="2">
    <location>
        <position position="1"/>
    </location>
</feature>
<feature type="transmembrane region" description="Helical" evidence="1">
    <location>
        <begin position="307"/>
        <end position="326"/>
    </location>
</feature>
<dbReference type="EMBL" id="JBHEZZ010000012">
    <property type="protein sequence ID" value="MFC1403831.1"/>
    <property type="molecule type" value="Genomic_DNA"/>
</dbReference>
<keyword evidence="1" id="KW-1133">Transmembrane helix</keyword>
<feature type="transmembrane region" description="Helical" evidence="1">
    <location>
        <begin position="270"/>
        <end position="292"/>
    </location>
</feature>
<feature type="transmembrane region" description="Helical" evidence="1">
    <location>
        <begin position="386"/>
        <end position="409"/>
    </location>
</feature>
<name>A0ABV6UQU5_9ACTN</name>
<keyword evidence="1" id="KW-0812">Transmembrane</keyword>
<feature type="transmembrane region" description="Helical" evidence="1">
    <location>
        <begin position="430"/>
        <end position="453"/>
    </location>
</feature>
<reference evidence="2 3" key="1">
    <citation type="submission" date="2024-09" db="EMBL/GenBank/DDBJ databases">
        <authorList>
            <person name="Lee S.D."/>
        </authorList>
    </citation>
    <scope>NUCLEOTIDE SEQUENCE [LARGE SCALE GENOMIC DNA]</scope>
    <source>
        <strain evidence="2 3">N1-5</strain>
    </source>
</reference>
<organism evidence="2 3">
    <name type="scientific">Streptacidiphilus cavernicola</name>
    <dbReference type="NCBI Taxonomy" id="3342716"/>
    <lineage>
        <taxon>Bacteria</taxon>
        <taxon>Bacillati</taxon>
        <taxon>Actinomycetota</taxon>
        <taxon>Actinomycetes</taxon>
        <taxon>Kitasatosporales</taxon>
        <taxon>Streptomycetaceae</taxon>
        <taxon>Streptacidiphilus</taxon>
    </lineage>
</organism>
<dbReference type="RefSeq" id="WP_380523162.1">
    <property type="nucleotide sequence ID" value="NZ_JBHEZZ010000012.1"/>
</dbReference>
<evidence type="ECO:0000256" key="1">
    <source>
        <dbReference type="SAM" id="Phobius"/>
    </source>
</evidence>
<gene>
    <name evidence="2" type="ORF">ACEZDJ_21300</name>
</gene>
<keyword evidence="1" id="KW-0472">Membrane</keyword>
<sequence length="822" mass="83742">APGRPSGPSTPATAGVDSVVTGLTYLSDAGPHVRMVAGAFPAAHTAKRQDPQLALSHDAAARLGLSAGGRIGVSFSTGNGEATMDFTVSGIFEPRQTGDGFWNSRPLLDTPLTYPQPPPLGIQVYVHALISTDGVDRLMAAGLDTPQLSWQLSVAPARAAVAQSRSLAGPLAGYGAAMTAVLCQGPGGTVGCQADQEAADRFSWTDGLTPLLDAFGRERLQAEAVQSFALVALVCVVLAAAFTAVRVLLRRRDGALRLQRSRGASPLRLVLLRSAPALPVLLCAAGAGWLLGLRSAPTGGSVGPRPLWAVAATAAVWALLPLLTWVQTREPRRPRRSVRAVRHRFGGRAVLEATTLLLAAAGVVALRGRGASAPQGVDPQLSAVPLVVAVVAVLALLRIYPLVLRLLAARLRRGPGVLAFLGLAKAGREATATGLALFVLVLTLGTAVFGGMVSQTVSDGAAAGADWYAGADAVALSSGNSAPAPGVARGVKVVGEQLRAVGLTADRDGAALPDTPLLTVDARALVAADPGSPLGRALLAASAAPVRRADGSVELPVLVSPAVLAAEPAGDFVSEPFSNADHLHRVRYRPVGTLTAAELDDPALGPITDQLAPGSRLLVTGSAAAPALLQPQVAGRSAALLYGDGEDPAALRTEGAAVLGPLGTVRLRSDRLAAVRTDGLVGGIQRVYAVSTGLAVCFGLLAVLLELVLTAEERGRTASFLRTLGLGGRAAGLLQLTQLLPLAAAAAAGGAILGLVEPRLLAPALNLRQFTGGPGQPALHTDYRLTGALVLGLVLLVVAAAAVETAVSRYRRLGALLRLGDA</sequence>
<protein>
    <recommendedName>
        <fullName evidence="4">ABC transporter permease</fullName>
    </recommendedName>
</protein>
<dbReference type="Proteomes" id="UP001592528">
    <property type="component" value="Unassembled WGS sequence"/>
</dbReference>
<feature type="transmembrane region" description="Helical" evidence="1">
    <location>
        <begin position="783"/>
        <end position="803"/>
    </location>
</feature>
<comment type="caution">
    <text evidence="2">The sequence shown here is derived from an EMBL/GenBank/DDBJ whole genome shotgun (WGS) entry which is preliminary data.</text>
</comment>
<feature type="transmembrane region" description="Helical" evidence="1">
    <location>
        <begin position="228"/>
        <end position="249"/>
    </location>
</feature>
<feature type="transmembrane region" description="Helical" evidence="1">
    <location>
        <begin position="347"/>
        <end position="366"/>
    </location>
</feature>
<evidence type="ECO:0008006" key="4">
    <source>
        <dbReference type="Google" id="ProtNLM"/>
    </source>
</evidence>